<dbReference type="GO" id="GO:0004177">
    <property type="term" value="F:aminopeptidase activity"/>
    <property type="evidence" value="ECO:0007669"/>
    <property type="project" value="UniProtKB-KW"/>
</dbReference>
<evidence type="ECO:0000313" key="1">
    <source>
        <dbReference type="EMBL" id="EDM24139.1"/>
    </source>
</evidence>
<proteinExistence type="predicted"/>
<reference evidence="1 2" key="1">
    <citation type="journal article" date="2011" name="Stand. Genomic Sci.">
        <title>Draft genome sequence of Caminibacter mediatlanticus strain TB-2, an epsilonproteobacterium isolated from a deep-sea hydrothermal vent.</title>
        <authorList>
            <person name="Giovannelli D."/>
            <person name="Ferriera S."/>
            <person name="Johnson J."/>
            <person name="Kravitz S."/>
            <person name="Perez-Rodriguez I."/>
            <person name="Ricci J."/>
            <person name="O'Brien C."/>
            <person name="Voordeckers J.W."/>
            <person name="Bini E."/>
            <person name="Vetriani C."/>
        </authorList>
    </citation>
    <scope>NUCLEOTIDE SEQUENCE [LARGE SCALE GENOMIC DNA]</scope>
    <source>
        <strain evidence="1 2">TB-2</strain>
    </source>
</reference>
<organism evidence="1 2">
    <name type="scientific">Caminibacter mediatlanticus TB-2</name>
    <dbReference type="NCBI Taxonomy" id="391592"/>
    <lineage>
        <taxon>Bacteria</taxon>
        <taxon>Pseudomonadati</taxon>
        <taxon>Campylobacterota</taxon>
        <taxon>Epsilonproteobacteria</taxon>
        <taxon>Nautiliales</taxon>
        <taxon>Nautiliaceae</taxon>
        <taxon>Caminibacter</taxon>
    </lineage>
</organism>
<dbReference type="EC" id="3.4.11.1" evidence="1"/>
<accession>A0AAI9F2T3</accession>
<dbReference type="AlphaFoldDB" id="A0AAI9F2T3"/>
<keyword evidence="1" id="KW-0031">Aminopeptidase</keyword>
<protein>
    <submittedName>
        <fullName evidence="1">Leucyl aminopeptidase</fullName>
        <ecNumber evidence="1">3.4.11.1</ecNumber>
    </submittedName>
</protein>
<sequence length="94" mass="10806">MIYTIKIPWSGTIKTFEVDTKIYDIEIELITDVRLQNSKSPVFIEMVQKTKAIADGRIGFKNGVEGNINELNEMIKNNKEIFDNDKLAFYVISC</sequence>
<keyword evidence="1" id="KW-0378">Hydrolase</keyword>
<keyword evidence="1" id="KW-0645">Protease</keyword>
<evidence type="ECO:0000313" key="2">
    <source>
        <dbReference type="Proteomes" id="UP000003288"/>
    </source>
</evidence>
<dbReference type="Proteomes" id="UP000003288">
    <property type="component" value="Unassembled WGS sequence"/>
</dbReference>
<gene>
    <name evidence="1" type="ORF">CMTB2_01448</name>
</gene>
<dbReference type="RefSeq" id="WP_007472791.1">
    <property type="nucleotide sequence ID" value="NZ_ABCJ01000001.1"/>
</dbReference>
<comment type="caution">
    <text evidence="1">The sequence shown here is derived from an EMBL/GenBank/DDBJ whole genome shotgun (WGS) entry which is preliminary data.</text>
</comment>
<name>A0AAI9F2T3_9BACT</name>
<dbReference type="EMBL" id="ABCJ01000001">
    <property type="protein sequence ID" value="EDM24139.1"/>
    <property type="molecule type" value="Genomic_DNA"/>
</dbReference>